<dbReference type="EMBL" id="HE573027">
    <property type="protein sequence ID" value="CCC54254.1"/>
    <property type="molecule type" value="Genomic_DNA"/>
</dbReference>
<dbReference type="VEuPathDB" id="TriTrypDB:TvY486_1117380"/>
<protein>
    <submittedName>
        <fullName evidence="2">Uncharacterized protein</fullName>
    </submittedName>
</protein>
<dbReference type="InterPro" id="IPR026721">
    <property type="entry name" value="TMEM18"/>
</dbReference>
<reference evidence="2" key="1">
    <citation type="journal article" date="2012" name="Proc. Natl. Acad. Sci. U.S.A.">
        <title>Antigenic diversity is generated by distinct evolutionary mechanisms in African trypanosome species.</title>
        <authorList>
            <person name="Jackson A.P."/>
            <person name="Berry A."/>
            <person name="Aslett M."/>
            <person name="Allison H.C."/>
            <person name="Burton P."/>
            <person name="Vavrova-Anderson J."/>
            <person name="Brown R."/>
            <person name="Browne H."/>
            <person name="Corton N."/>
            <person name="Hauser H."/>
            <person name="Gamble J."/>
            <person name="Gilderthorp R."/>
            <person name="Marcello L."/>
            <person name="McQuillan J."/>
            <person name="Otto T.D."/>
            <person name="Quail M.A."/>
            <person name="Sanders M.J."/>
            <person name="van Tonder A."/>
            <person name="Ginger M.L."/>
            <person name="Field M.C."/>
            <person name="Barry J.D."/>
            <person name="Hertz-Fowler C."/>
            <person name="Berriman M."/>
        </authorList>
    </citation>
    <scope>NUCLEOTIDE SEQUENCE</scope>
    <source>
        <strain evidence="2">Y486</strain>
    </source>
</reference>
<organism evidence="2">
    <name type="scientific">Trypanosoma vivax (strain Y486)</name>
    <dbReference type="NCBI Taxonomy" id="1055687"/>
    <lineage>
        <taxon>Eukaryota</taxon>
        <taxon>Discoba</taxon>
        <taxon>Euglenozoa</taxon>
        <taxon>Kinetoplastea</taxon>
        <taxon>Metakinetoplastina</taxon>
        <taxon>Trypanosomatida</taxon>
        <taxon>Trypanosomatidae</taxon>
        <taxon>Trypanosoma</taxon>
        <taxon>Duttonella</taxon>
    </lineage>
</organism>
<dbReference type="OMA" id="HVVVWVA"/>
<keyword evidence="1" id="KW-1133">Transmembrane helix</keyword>
<evidence type="ECO:0000313" key="2">
    <source>
        <dbReference type="EMBL" id="CCC54254.1"/>
    </source>
</evidence>
<feature type="transmembrane region" description="Helical" evidence="1">
    <location>
        <begin position="129"/>
        <end position="155"/>
    </location>
</feature>
<dbReference type="Pfam" id="PF14770">
    <property type="entry name" value="TMEM18"/>
    <property type="match status" value="1"/>
</dbReference>
<sequence>MEALAEKLRLAHEELLNATELGPLLDMLGKTAYSGSQNLLQLAYEEVLAFINAVKWSEPIFKYILLLHSLLIILTLTALWRNSLKQMIALEVALLLMAWCVPYLNDWGSANADKIFVEKGLNYFDEGGFFVTVMFWLPFFLLALFLQICVLVQLVKLMVEVKIRQLSRAKKQQ</sequence>
<feature type="transmembrane region" description="Helical" evidence="1">
    <location>
        <begin position="60"/>
        <end position="80"/>
    </location>
</feature>
<gene>
    <name evidence="2" type="ORF">TVY486_1117380</name>
</gene>
<keyword evidence="1" id="KW-0472">Membrane</keyword>
<dbReference type="AlphaFoldDB" id="G0U9G8"/>
<proteinExistence type="predicted"/>
<name>G0U9G8_TRYVY</name>
<accession>G0U9G8</accession>
<evidence type="ECO:0000256" key="1">
    <source>
        <dbReference type="SAM" id="Phobius"/>
    </source>
</evidence>
<keyword evidence="1" id="KW-0812">Transmembrane</keyword>